<reference evidence="2 3" key="1">
    <citation type="submission" date="2017-07" db="EMBL/GenBank/DDBJ databases">
        <title>Sandarakinorhabdus cyanobacteriorum sp. nov., a novel bacterium isolated from cyanobacterial aggregates in a eutrophic lake.</title>
        <authorList>
            <person name="Cai H."/>
        </authorList>
    </citation>
    <scope>NUCLEOTIDE SEQUENCE [LARGE SCALE GENOMIC DNA]</scope>
    <source>
        <strain evidence="2 3">TH057</strain>
    </source>
</reference>
<evidence type="ECO:0000256" key="1">
    <source>
        <dbReference type="ARBA" id="ARBA00005254"/>
    </source>
</evidence>
<dbReference type="InterPro" id="IPR029045">
    <property type="entry name" value="ClpP/crotonase-like_dom_sf"/>
</dbReference>
<dbReference type="Gene3D" id="1.10.12.10">
    <property type="entry name" value="Lyase 2-enoyl-coa Hydratase, Chain A, domain 2"/>
    <property type="match status" value="1"/>
</dbReference>
<dbReference type="GO" id="GO:0003824">
    <property type="term" value="F:catalytic activity"/>
    <property type="evidence" value="ECO:0007669"/>
    <property type="project" value="UniProtKB-ARBA"/>
</dbReference>
<dbReference type="RefSeq" id="WP_094475151.1">
    <property type="nucleotide sequence ID" value="NZ_NOXT01000125.1"/>
</dbReference>
<dbReference type="CDD" id="cd06558">
    <property type="entry name" value="crotonase-like"/>
    <property type="match status" value="1"/>
</dbReference>
<dbReference type="PANTHER" id="PTHR42964">
    <property type="entry name" value="ENOYL-COA HYDRATASE"/>
    <property type="match status" value="1"/>
</dbReference>
<accession>A0A255Y563</accession>
<dbReference type="EMBL" id="NOXT01000125">
    <property type="protein sequence ID" value="OYQ24346.1"/>
    <property type="molecule type" value="Genomic_DNA"/>
</dbReference>
<sequence>MSLRLAIEGPIARLLIDRAAKRNSFTQAMWAELPRLLEEAAADPAVKLLILQSATPASAFCAGADIAELLANKDDSEWRAANQAAINRAQHDLARFPLPTIAFAEGDAVGGGCGLAMACDLRVATPAARFGITPAKLGLVYPLHDVKLLVDLVGPGQAKRLLFTGALIDAAEAQAIGLIEAVADAPDGFVNAILAASRHSTRAIKGFVRRVLDGQVADDAETLAIFAAAFTGADFAEGTTAFVEKRKPEFGA</sequence>
<proteinExistence type="inferred from homology"/>
<evidence type="ECO:0000313" key="3">
    <source>
        <dbReference type="Proteomes" id="UP000216991"/>
    </source>
</evidence>
<keyword evidence="3" id="KW-1185">Reference proteome</keyword>
<dbReference type="Pfam" id="PF00378">
    <property type="entry name" value="ECH_1"/>
    <property type="match status" value="1"/>
</dbReference>
<dbReference type="InterPro" id="IPR014748">
    <property type="entry name" value="Enoyl-CoA_hydra_C"/>
</dbReference>
<name>A0A255Y563_9SPHN</name>
<dbReference type="AlphaFoldDB" id="A0A255Y563"/>
<dbReference type="InterPro" id="IPR001753">
    <property type="entry name" value="Enoyl-CoA_hydra/iso"/>
</dbReference>
<organism evidence="2 3">
    <name type="scientific">Sandarakinorhabdus cyanobacteriorum</name>
    <dbReference type="NCBI Taxonomy" id="1981098"/>
    <lineage>
        <taxon>Bacteria</taxon>
        <taxon>Pseudomonadati</taxon>
        <taxon>Pseudomonadota</taxon>
        <taxon>Alphaproteobacteria</taxon>
        <taxon>Sphingomonadales</taxon>
        <taxon>Sphingosinicellaceae</taxon>
        <taxon>Sandarakinorhabdus</taxon>
    </lineage>
</organism>
<gene>
    <name evidence="2" type="ORF">CHU93_16055</name>
</gene>
<comment type="similarity">
    <text evidence="1">Belongs to the enoyl-CoA hydratase/isomerase family.</text>
</comment>
<protein>
    <submittedName>
        <fullName evidence="2">Enoyl-CoA hydratase</fullName>
    </submittedName>
</protein>
<evidence type="ECO:0000313" key="2">
    <source>
        <dbReference type="EMBL" id="OYQ24346.1"/>
    </source>
</evidence>
<dbReference type="Proteomes" id="UP000216991">
    <property type="component" value="Unassembled WGS sequence"/>
</dbReference>
<comment type="caution">
    <text evidence="2">The sequence shown here is derived from an EMBL/GenBank/DDBJ whole genome shotgun (WGS) entry which is preliminary data.</text>
</comment>
<dbReference type="SUPFAM" id="SSF52096">
    <property type="entry name" value="ClpP/crotonase"/>
    <property type="match status" value="1"/>
</dbReference>
<dbReference type="OrthoDB" id="9810797at2"/>
<dbReference type="InterPro" id="IPR051683">
    <property type="entry name" value="Enoyl-CoA_Hydratase/Isomerase"/>
</dbReference>
<dbReference type="PANTHER" id="PTHR42964:SF1">
    <property type="entry name" value="POLYKETIDE BIOSYNTHESIS ENOYL-COA HYDRATASE PKSH-RELATED"/>
    <property type="match status" value="1"/>
</dbReference>
<dbReference type="Gene3D" id="3.90.226.10">
    <property type="entry name" value="2-enoyl-CoA Hydratase, Chain A, domain 1"/>
    <property type="match status" value="1"/>
</dbReference>